<dbReference type="AlphaFoldDB" id="A0A532V8G5"/>
<feature type="repeat" description="TPR" evidence="3">
    <location>
        <begin position="36"/>
        <end position="69"/>
    </location>
</feature>
<dbReference type="PROSITE" id="PS50005">
    <property type="entry name" value="TPR"/>
    <property type="match status" value="2"/>
</dbReference>
<dbReference type="Gene3D" id="1.25.40.10">
    <property type="entry name" value="Tetratricopeptide repeat domain"/>
    <property type="match status" value="1"/>
</dbReference>
<dbReference type="InterPro" id="IPR051685">
    <property type="entry name" value="Ycf3/AcsC/BcsC/TPR_MFPF"/>
</dbReference>
<dbReference type="Pfam" id="PF07719">
    <property type="entry name" value="TPR_2"/>
    <property type="match status" value="1"/>
</dbReference>
<reference evidence="4 5" key="1">
    <citation type="submission" date="2017-06" db="EMBL/GenBank/DDBJ databases">
        <title>Novel microbial phyla capable of carbon fixation and sulfur reduction in deep-sea sediments.</title>
        <authorList>
            <person name="Huang J."/>
            <person name="Baker B."/>
            <person name="Wang Y."/>
        </authorList>
    </citation>
    <scope>NUCLEOTIDE SEQUENCE [LARGE SCALE GENOMIC DNA]</scope>
    <source>
        <strain evidence="4">B3_TA06</strain>
    </source>
</reference>
<dbReference type="EMBL" id="NJBO01000004">
    <property type="protein sequence ID" value="TKJ43446.1"/>
    <property type="molecule type" value="Genomic_DNA"/>
</dbReference>
<organism evidence="4 5">
    <name type="scientific">candidate division TA06 bacterium B3_TA06</name>
    <dbReference type="NCBI Taxonomy" id="2012487"/>
    <lineage>
        <taxon>Bacteria</taxon>
        <taxon>Bacteria division TA06</taxon>
    </lineage>
</organism>
<dbReference type="SMART" id="SM00028">
    <property type="entry name" value="TPR"/>
    <property type="match status" value="5"/>
</dbReference>
<gene>
    <name evidence="4" type="ORF">CEE36_03680</name>
</gene>
<dbReference type="PANTHER" id="PTHR44943">
    <property type="entry name" value="CELLULOSE SYNTHASE OPERON PROTEIN C"/>
    <property type="match status" value="1"/>
</dbReference>
<dbReference type="PROSITE" id="PS50293">
    <property type="entry name" value="TPR_REGION"/>
    <property type="match status" value="1"/>
</dbReference>
<proteinExistence type="predicted"/>
<dbReference type="Pfam" id="PF13432">
    <property type="entry name" value="TPR_16"/>
    <property type="match status" value="1"/>
</dbReference>
<evidence type="ECO:0000313" key="4">
    <source>
        <dbReference type="EMBL" id="TKJ43446.1"/>
    </source>
</evidence>
<evidence type="ECO:0000256" key="3">
    <source>
        <dbReference type="PROSITE-ProRule" id="PRU00339"/>
    </source>
</evidence>
<keyword evidence="1" id="KW-0677">Repeat</keyword>
<sequence length="248" mass="28364">MAEDWQEKVNELYKQGKHEEVQEILKEAAAVNPQTSEDYVKRGTALSFLGRREEAMVDFEKAIELDPRNAEAHMRRGDIALCSGKPQEALAECDEAIRLAPDCQDTCHSKGNALIALGRYEEAVTYYQKLVKRLPDYKDFWELNRSWVLNELNRHVEALDILKTIDPSNIRPLPSYAYYLHLAGTLTLLARYEEALGALEEGMERIRSEEGCVPCFVGNCWRTPHLEPLRNPPYRKRFEGIVGSPPNT</sequence>
<accession>A0A532V8G5</accession>
<protein>
    <submittedName>
        <fullName evidence="4">Uncharacterized protein</fullName>
    </submittedName>
</protein>
<comment type="caution">
    <text evidence="4">The sequence shown here is derived from an EMBL/GenBank/DDBJ whole genome shotgun (WGS) entry which is preliminary data.</text>
</comment>
<dbReference type="SUPFAM" id="SSF48452">
    <property type="entry name" value="TPR-like"/>
    <property type="match status" value="1"/>
</dbReference>
<evidence type="ECO:0000313" key="5">
    <source>
        <dbReference type="Proteomes" id="UP000317778"/>
    </source>
</evidence>
<keyword evidence="2 3" id="KW-0802">TPR repeat</keyword>
<evidence type="ECO:0000256" key="1">
    <source>
        <dbReference type="ARBA" id="ARBA00022737"/>
    </source>
</evidence>
<dbReference type="Proteomes" id="UP000317778">
    <property type="component" value="Unassembled WGS sequence"/>
</dbReference>
<dbReference type="InterPro" id="IPR011990">
    <property type="entry name" value="TPR-like_helical_dom_sf"/>
</dbReference>
<dbReference type="PANTHER" id="PTHR44943:SF8">
    <property type="entry name" value="TPR REPEAT-CONTAINING PROTEIN MJ0263"/>
    <property type="match status" value="1"/>
</dbReference>
<dbReference type="InterPro" id="IPR019734">
    <property type="entry name" value="TPR_rpt"/>
</dbReference>
<dbReference type="InterPro" id="IPR013105">
    <property type="entry name" value="TPR_2"/>
</dbReference>
<evidence type="ECO:0000256" key="2">
    <source>
        <dbReference type="ARBA" id="ARBA00022803"/>
    </source>
</evidence>
<name>A0A532V8G5_UNCT6</name>
<feature type="repeat" description="TPR" evidence="3">
    <location>
        <begin position="104"/>
        <end position="137"/>
    </location>
</feature>